<dbReference type="PROSITE" id="PS50994">
    <property type="entry name" value="INTEGRASE"/>
    <property type="match status" value="1"/>
</dbReference>
<name>A0ABX4LU78_9BACT</name>
<keyword evidence="4" id="KW-1185">Reference proteome</keyword>
<evidence type="ECO:0000256" key="1">
    <source>
        <dbReference type="SAM" id="MobiDB-lite"/>
    </source>
</evidence>
<feature type="compositionally biased region" description="Basic and acidic residues" evidence="1">
    <location>
        <begin position="637"/>
        <end position="646"/>
    </location>
</feature>
<dbReference type="Pfam" id="PF09299">
    <property type="entry name" value="Mu-transpos_C"/>
    <property type="match status" value="1"/>
</dbReference>
<dbReference type="EMBL" id="NWVW01000007">
    <property type="protein sequence ID" value="PHO09756.1"/>
    <property type="molecule type" value="Genomic_DNA"/>
</dbReference>
<dbReference type="SUPFAM" id="SSF53098">
    <property type="entry name" value="Ribonuclease H-like"/>
    <property type="match status" value="1"/>
</dbReference>
<evidence type="ECO:0000313" key="4">
    <source>
        <dbReference type="Proteomes" id="UP000221384"/>
    </source>
</evidence>
<reference evidence="3 4" key="1">
    <citation type="submission" date="2017-09" db="EMBL/GenBank/DDBJ databases">
        <authorList>
            <person name="Perez-Cataluna A."/>
            <person name="Figueras M.J."/>
            <person name="Salas-Masso N."/>
        </authorList>
    </citation>
    <scope>NUCLEOTIDE SEQUENCE [LARGE SCALE GENOMIC DNA]</scope>
    <source>
        <strain evidence="3 4">F138-33</strain>
    </source>
</reference>
<dbReference type="PANTHER" id="PTHR35004:SF6">
    <property type="entry name" value="TRANSPOSASE"/>
    <property type="match status" value="1"/>
</dbReference>
<dbReference type="InterPro" id="IPR015378">
    <property type="entry name" value="Transposase-like_Mu_C"/>
</dbReference>
<dbReference type="Gene3D" id="3.30.420.10">
    <property type="entry name" value="Ribonuclease H-like superfamily/Ribonuclease H"/>
    <property type="match status" value="1"/>
</dbReference>
<accession>A0ABX4LU78</accession>
<dbReference type="Pfam" id="PF00665">
    <property type="entry name" value="rve"/>
    <property type="match status" value="1"/>
</dbReference>
<feature type="region of interest" description="Disordered" evidence="1">
    <location>
        <begin position="621"/>
        <end position="653"/>
    </location>
</feature>
<proteinExistence type="predicted"/>
<organism evidence="3 4">
    <name type="scientific">Malaciobacter canalis</name>
    <dbReference type="NCBI Taxonomy" id="1912871"/>
    <lineage>
        <taxon>Bacteria</taxon>
        <taxon>Pseudomonadati</taxon>
        <taxon>Campylobacterota</taxon>
        <taxon>Epsilonproteobacteria</taxon>
        <taxon>Campylobacterales</taxon>
        <taxon>Arcobacteraceae</taxon>
        <taxon>Malaciobacter</taxon>
    </lineage>
</organism>
<evidence type="ECO:0000313" key="3">
    <source>
        <dbReference type="EMBL" id="PHO09756.1"/>
    </source>
</evidence>
<dbReference type="InterPro" id="IPR001584">
    <property type="entry name" value="Integrase_cat-core"/>
</dbReference>
<feature type="domain" description="Integrase catalytic" evidence="2">
    <location>
        <begin position="247"/>
        <end position="468"/>
    </location>
</feature>
<dbReference type="PANTHER" id="PTHR35004">
    <property type="entry name" value="TRANSPOSASE RV3428C-RELATED"/>
    <property type="match status" value="1"/>
</dbReference>
<comment type="caution">
    <text evidence="3">The sequence shown here is derived from an EMBL/GenBank/DDBJ whole genome shotgun (WGS) entry which is preliminary data.</text>
</comment>
<feature type="compositionally biased region" description="Acidic residues" evidence="1">
    <location>
        <begin position="624"/>
        <end position="633"/>
    </location>
</feature>
<dbReference type="InterPro" id="IPR036397">
    <property type="entry name" value="RNaseH_sf"/>
</dbReference>
<dbReference type="InterPro" id="IPR012337">
    <property type="entry name" value="RNaseH-like_sf"/>
</dbReference>
<dbReference type="RefSeq" id="WP_099334364.1">
    <property type="nucleotide sequence ID" value="NZ_CP042812.1"/>
</dbReference>
<gene>
    <name evidence="3" type="ORF">CPG37_06990</name>
</gene>
<sequence>MEFTEKELVDLLEVSQPALFKGLKHTPSKLRKLEGASKKVKHYKLEDLPERYQKKLERHGYKLEKKEETHSSQAKFTQKYLLATPLKQEIAKAKCKLIEMYMKRDNSMSAGMWLDEVAYKNIEFDVLGMISQKQLFDWLKKYKETKARGQNLIECFIDARGSNKKNKTALTSEQQEMAIRFFLKTSHPIISNIHFIMCSHFGDTMPSYDALNNFYNKWRKANPQLSTFAKSPDAWKNKYQIALGSESEKAKYRNHYWEFDATPADVICNDGKRYTVLGLIDIATRRVIFRVEDSNSSFAVSRLLRDGILNFGIPETVVIDNGKEFTSNHFESICLNLGIDLLITPPFSGEKKPFIERAFGTLARGLFRQLHGFIGHNVAMREELQARETFGHKIMAQRKFKERAKEEEDAFAKLWMINKENIGIKLNFAMSKDELQNAINLWVKKFYNQKKHGGLKGKTPMAVWNSFKQPVQSIGDERMLDLLLGKSFEKSVGAKDTGIRHQGCRYWHDELIPYIGKKVKIMTTDDMGEVIVYDAETMQLICKAVDFEQIGNSREAAYIARKKQDQSKRMMRRAVRLAEEADDPTMMDALENLDDGEKAETIAVTKHTAVTDMLLEQSSTLVEQDQEELEESNQYDFKNKDKDGKPQKVLKGGRPTFKTLTDRFVWVLEHDDWNNKDERLKEKNPEIYEMAFDIYKNRKIG</sequence>
<dbReference type="Proteomes" id="UP000221384">
    <property type="component" value="Unassembled WGS sequence"/>
</dbReference>
<protein>
    <submittedName>
        <fullName evidence="3">DNA transposition protein</fullName>
    </submittedName>
</protein>
<evidence type="ECO:0000259" key="2">
    <source>
        <dbReference type="PROSITE" id="PS50994"/>
    </source>
</evidence>